<protein>
    <submittedName>
        <fullName evidence="2">Dimethylmenaquinone methyltransferase</fullName>
    </submittedName>
</protein>
<evidence type="ECO:0000313" key="3">
    <source>
        <dbReference type="Proteomes" id="UP000500755"/>
    </source>
</evidence>
<keyword evidence="2" id="KW-0489">Methyltransferase</keyword>
<dbReference type="AlphaFoldDB" id="A0A858ZZQ5"/>
<accession>A0A858ZZQ5</accession>
<name>A0A858ZZQ5_9BURK</name>
<dbReference type="GO" id="GO:0008168">
    <property type="term" value="F:methyltransferase activity"/>
    <property type="evidence" value="ECO:0007669"/>
    <property type="project" value="UniProtKB-KW"/>
</dbReference>
<organism evidence="2 3">
    <name type="scientific">Alicycliphilus denitrificans</name>
    <dbReference type="NCBI Taxonomy" id="179636"/>
    <lineage>
        <taxon>Bacteria</taxon>
        <taxon>Pseudomonadati</taxon>
        <taxon>Pseudomonadota</taxon>
        <taxon>Betaproteobacteria</taxon>
        <taxon>Burkholderiales</taxon>
        <taxon>Comamonadaceae</taxon>
        <taxon>Alicycliphilus</taxon>
    </lineage>
</organism>
<evidence type="ECO:0000256" key="1">
    <source>
        <dbReference type="PIRSR" id="PIRSR605493-1"/>
    </source>
</evidence>
<feature type="binding site" evidence="1">
    <location>
        <position position="329"/>
    </location>
    <ligand>
        <name>substrate</name>
    </ligand>
</feature>
<dbReference type="SUPFAM" id="SSF89562">
    <property type="entry name" value="RraA-like"/>
    <property type="match status" value="1"/>
</dbReference>
<dbReference type="GO" id="GO:0008781">
    <property type="term" value="F:N-acylneuraminate cytidylyltransferase activity"/>
    <property type="evidence" value="ECO:0007669"/>
    <property type="project" value="TreeGrafter"/>
</dbReference>
<dbReference type="InterPro" id="IPR036704">
    <property type="entry name" value="RraA/RraA-like_sf"/>
</dbReference>
<dbReference type="GO" id="GO:0032259">
    <property type="term" value="P:methylation"/>
    <property type="evidence" value="ECO:0007669"/>
    <property type="project" value="UniProtKB-KW"/>
</dbReference>
<dbReference type="InterPro" id="IPR029044">
    <property type="entry name" value="Nucleotide-diphossugar_trans"/>
</dbReference>
<evidence type="ECO:0000313" key="2">
    <source>
        <dbReference type="EMBL" id="QKD45629.1"/>
    </source>
</evidence>
<sequence>MKIVAFVPAKGYSERIKNKNLSILDGEYLFKRKLRQLLECTKIDEVYLDTDSSELISLVDDLPVKILKRPVELASNQTDGHELFAYECSQVTADVYIQVLCTAPFVGAATIDRALSCFLESGAESLVAIRREKQYMWKDGVPDYGWERIPNSVDLPSIDIEAMSLYMVKRGGVPVTRRFTASPYFFELSPEESVDVNWPADLLLAESISAGRRAQENLAMQALKPYLSSAMLSDITREMGMQCSLPEYLQPNIRRKIFGRAKTMLLDKCRPGERWENIYDALDSYDFVRPGDIVVVDNMVPGCAYFGGLNAGLAARAGADGAIINGLTRDAEAVGALDFPVFARGFYCSDIKYRGVVRSMNKPLHMAGVDVVNGDYVFGDVDGVVVIPQRHWSAVQAAVMSGIDKEWRVGRAVAMGMPAKDILRSIGEF</sequence>
<keyword evidence="1" id="KW-0479">Metal-binding</keyword>
<proteinExistence type="predicted"/>
<dbReference type="GO" id="GO:0046872">
    <property type="term" value="F:metal ion binding"/>
    <property type="evidence" value="ECO:0007669"/>
    <property type="project" value="UniProtKB-KW"/>
</dbReference>
<dbReference type="CDD" id="cd16841">
    <property type="entry name" value="RraA_family"/>
    <property type="match status" value="1"/>
</dbReference>
<dbReference type="SUPFAM" id="SSF53448">
    <property type="entry name" value="Nucleotide-diphospho-sugar transferases"/>
    <property type="match status" value="1"/>
</dbReference>
<dbReference type="Pfam" id="PF02348">
    <property type="entry name" value="CTP_transf_3"/>
    <property type="match status" value="1"/>
</dbReference>
<dbReference type="Gene3D" id="3.90.550.10">
    <property type="entry name" value="Spore Coat Polysaccharide Biosynthesis Protein SpsA, Chain A"/>
    <property type="match status" value="1"/>
</dbReference>
<reference evidence="2 3" key="1">
    <citation type="submission" date="2020-05" db="EMBL/GenBank/DDBJ databases">
        <title>Complete genome sequence of Alicycliphilus denitrificans DP3.</title>
        <authorList>
            <person name="Chen X."/>
        </authorList>
    </citation>
    <scope>NUCLEOTIDE SEQUENCE [LARGE SCALE GENOMIC DNA]</scope>
    <source>
        <strain evidence="2 3">DP3</strain>
    </source>
</reference>
<dbReference type="InterPro" id="IPR003329">
    <property type="entry name" value="Cytidylyl_trans"/>
</dbReference>
<gene>
    <name evidence="2" type="ORF">HF896_19300</name>
</gene>
<dbReference type="InterPro" id="IPR005493">
    <property type="entry name" value="RraA/RraA-like"/>
</dbReference>
<dbReference type="PANTHER" id="PTHR21485:SF6">
    <property type="entry name" value="N-ACYLNEURAMINATE CYTIDYLYLTRANSFERASE-RELATED"/>
    <property type="match status" value="1"/>
</dbReference>
<dbReference type="PANTHER" id="PTHR21485">
    <property type="entry name" value="HAD SUPERFAMILY MEMBERS CMAS AND KDSC"/>
    <property type="match status" value="1"/>
</dbReference>
<keyword evidence="1" id="KW-0460">Magnesium</keyword>
<dbReference type="Gene3D" id="3.50.30.40">
    <property type="entry name" value="Ribonuclease E inhibitor RraA/RraA-like"/>
    <property type="match status" value="1"/>
</dbReference>
<dbReference type="EMBL" id="CP051298">
    <property type="protein sequence ID" value="QKD45629.1"/>
    <property type="molecule type" value="Genomic_DNA"/>
</dbReference>
<dbReference type="Proteomes" id="UP000500755">
    <property type="component" value="Chromosome"/>
</dbReference>
<feature type="binding site" evidence="1">
    <location>
        <position position="330"/>
    </location>
    <ligand>
        <name>Mg(2+)</name>
        <dbReference type="ChEBI" id="CHEBI:18420"/>
    </ligand>
</feature>
<keyword evidence="2" id="KW-0808">Transferase</keyword>
<dbReference type="RefSeq" id="WP_013520643.1">
    <property type="nucleotide sequence ID" value="NZ_CP051298.1"/>
</dbReference>
<dbReference type="InterPro" id="IPR050793">
    <property type="entry name" value="CMP-NeuNAc_synthase"/>
</dbReference>
<dbReference type="Pfam" id="PF03737">
    <property type="entry name" value="RraA-like"/>
    <property type="match status" value="1"/>
</dbReference>
<comment type="cofactor">
    <cofactor evidence="1">
        <name>Mg(2+)</name>
        <dbReference type="ChEBI" id="CHEBI:18420"/>
    </cofactor>
</comment>